<dbReference type="InterPro" id="IPR035965">
    <property type="entry name" value="PAS-like_dom_sf"/>
</dbReference>
<name>A0A928Z291_9CYAN</name>
<keyword evidence="9" id="KW-0067">ATP-binding</keyword>
<dbReference type="FunFam" id="3.30.565.10:FF:000023">
    <property type="entry name" value="PAS domain-containing sensor histidine kinase"/>
    <property type="match status" value="1"/>
</dbReference>
<dbReference type="InterPro" id="IPR036890">
    <property type="entry name" value="HATPase_C_sf"/>
</dbReference>
<dbReference type="InterPro" id="IPR005467">
    <property type="entry name" value="His_kinase_dom"/>
</dbReference>
<evidence type="ECO:0000256" key="11">
    <source>
        <dbReference type="ARBA" id="ARBA00023136"/>
    </source>
</evidence>
<evidence type="ECO:0000313" key="17">
    <source>
        <dbReference type="Proteomes" id="UP000625316"/>
    </source>
</evidence>
<keyword evidence="10" id="KW-0902">Two-component regulatory system</keyword>
<dbReference type="PROSITE" id="PS50113">
    <property type="entry name" value="PAC"/>
    <property type="match status" value="1"/>
</dbReference>
<evidence type="ECO:0000259" key="14">
    <source>
        <dbReference type="PROSITE" id="PS50112"/>
    </source>
</evidence>
<dbReference type="PROSITE" id="PS50112">
    <property type="entry name" value="PAS"/>
    <property type="match status" value="1"/>
</dbReference>
<evidence type="ECO:0000256" key="8">
    <source>
        <dbReference type="ARBA" id="ARBA00022777"/>
    </source>
</evidence>
<dbReference type="GO" id="GO:0005886">
    <property type="term" value="C:plasma membrane"/>
    <property type="evidence" value="ECO:0007669"/>
    <property type="project" value="UniProtKB-SubCell"/>
</dbReference>
<keyword evidence="5" id="KW-0597">Phosphoprotein</keyword>
<organism evidence="16 17">
    <name type="scientific">Romeriopsis navalis LEGE 11480</name>
    <dbReference type="NCBI Taxonomy" id="2777977"/>
    <lineage>
        <taxon>Bacteria</taxon>
        <taxon>Bacillati</taxon>
        <taxon>Cyanobacteriota</taxon>
        <taxon>Cyanophyceae</taxon>
        <taxon>Leptolyngbyales</taxon>
        <taxon>Leptolyngbyaceae</taxon>
        <taxon>Romeriopsis</taxon>
        <taxon>Romeriopsis navalis</taxon>
    </lineage>
</organism>
<evidence type="ECO:0000259" key="15">
    <source>
        <dbReference type="PROSITE" id="PS50113"/>
    </source>
</evidence>
<feature type="compositionally biased region" description="Basic and acidic residues" evidence="12">
    <location>
        <begin position="9"/>
        <end position="20"/>
    </location>
</feature>
<accession>A0A928Z291</accession>
<dbReference type="InterPro" id="IPR000700">
    <property type="entry name" value="PAS-assoc_C"/>
</dbReference>
<evidence type="ECO:0000256" key="7">
    <source>
        <dbReference type="ARBA" id="ARBA00022741"/>
    </source>
</evidence>
<dbReference type="PRINTS" id="PR00344">
    <property type="entry name" value="BCTRLSENSOR"/>
</dbReference>
<dbReference type="InterPro" id="IPR003661">
    <property type="entry name" value="HisK_dim/P_dom"/>
</dbReference>
<feature type="domain" description="PAC" evidence="15">
    <location>
        <begin position="103"/>
        <end position="155"/>
    </location>
</feature>
<dbReference type="PROSITE" id="PS50109">
    <property type="entry name" value="HIS_KIN"/>
    <property type="match status" value="1"/>
</dbReference>
<dbReference type="GO" id="GO:0009927">
    <property type="term" value="F:histidine phosphotransfer kinase activity"/>
    <property type="evidence" value="ECO:0007669"/>
    <property type="project" value="TreeGrafter"/>
</dbReference>
<dbReference type="InterPro" id="IPR004358">
    <property type="entry name" value="Sig_transdc_His_kin-like_C"/>
</dbReference>
<dbReference type="PANTHER" id="PTHR43047:SF63">
    <property type="entry name" value="HISTIDINE KINASE"/>
    <property type="match status" value="1"/>
</dbReference>
<dbReference type="Pfam" id="PF02518">
    <property type="entry name" value="HATPase_c"/>
    <property type="match status" value="1"/>
</dbReference>
<dbReference type="Pfam" id="PF00512">
    <property type="entry name" value="HisKA"/>
    <property type="match status" value="1"/>
</dbReference>
<dbReference type="GO" id="GO:0005524">
    <property type="term" value="F:ATP binding"/>
    <property type="evidence" value="ECO:0007669"/>
    <property type="project" value="UniProtKB-KW"/>
</dbReference>
<comment type="caution">
    <text evidence="16">The sequence shown here is derived from an EMBL/GenBank/DDBJ whole genome shotgun (WGS) entry which is preliminary data.</text>
</comment>
<dbReference type="SUPFAM" id="SSF55874">
    <property type="entry name" value="ATPase domain of HSP90 chaperone/DNA topoisomerase II/histidine kinase"/>
    <property type="match status" value="1"/>
</dbReference>
<dbReference type="SUPFAM" id="SSF55785">
    <property type="entry name" value="PYP-like sensor domain (PAS domain)"/>
    <property type="match status" value="1"/>
</dbReference>
<evidence type="ECO:0000256" key="1">
    <source>
        <dbReference type="ARBA" id="ARBA00000085"/>
    </source>
</evidence>
<dbReference type="InterPro" id="IPR003594">
    <property type="entry name" value="HATPase_dom"/>
</dbReference>
<sequence>MLNTVTENRPTENRLTENHRPMHLTSRSNPPESKEMLLSRAVEALQDSFIVTDTVGRVKYVNQSTERLFRLVPLAPTNYYISALFTDELALNVVIRRAILSAWQGEVTAKKSTGETFITAITASGVRDESGKVIGISFVVRDITSQKQRELELERSNKLKSDFLAHMSHELRTPLTSILGFSSVLEKQIFGKLNLKQGQYIGQIHRSGQHLLNLINDILDLSKIEAGQMELEIEPTDLRDVCESAIELVSEQARMRDITIDQTALKELQLPADELRLRQVLINLLTNAIKFSEDGGKIGVRTEKIDNMISLCVWDEGIGIPQNQQNRLFQPFQQIPSRHSQNVRSQGKRSNIGTGLGLALSRRLVELHQGYITVESIEAEGSKFTVHLPIAA</sequence>
<evidence type="ECO:0000259" key="13">
    <source>
        <dbReference type="PROSITE" id="PS50109"/>
    </source>
</evidence>
<dbReference type="SMART" id="SM00388">
    <property type="entry name" value="HisKA"/>
    <property type="match status" value="1"/>
</dbReference>
<evidence type="ECO:0000256" key="6">
    <source>
        <dbReference type="ARBA" id="ARBA00022679"/>
    </source>
</evidence>
<dbReference type="AlphaFoldDB" id="A0A928Z291"/>
<dbReference type="CDD" id="cd00130">
    <property type="entry name" value="PAS"/>
    <property type="match status" value="1"/>
</dbReference>
<evidence type="ECO:0000256" key="3">
    <source>
        <dbReference type="ARBA" id="ARBA00012438"/>
    </source>
</evidence>
<dbReference type="SUPFAM" id="SSF47384">
    <property type="entry name" value="Homodimeric domain of signal transducing histidine kinase"/>
    <property type="match status" value="1"/>
</dbReference>
<dbReference type="InterPro" id="IPR000014">
    <property type="entry name" value="PAS"/>
</dbReference>
<dbReference type="SMART" id="SM00387">
    <property type="entry name" value="HATPase_c"/>
    <property type="match status" value="1"/>
</dbReference>
<dbReference type="SMART" id="SM00086">
    <property type="entry name" value="PAC"/>
    <property type="match status" value="1"/>
</dbReference>
<evidence type="ECO:0000313" key="16">
    <source>
        <dbReference type="EMBL" id="MBE9028787.1"/>
    </source>
</evidence>
<feature type="domain" description="PAS" evidence="14">
    <location>
        <begin position="34"/>
        <end position="69"/>
    </location>
</feature>
<dbReference type="GO" id="GO:0000155">
    <property type="term" value="F:phosphorelay sensor kinase activity"/>
    <property type="evidence" value="ECO:0007669"/>
    <property type="project" value="InterPro"/>
</dbReference>
<gene>
    <name evidence="16" type="ORF">IQ266_03310</name>
</gene>
<dbReference type="CDD" id="cd00082">
    <property type="entry name" value="HisKA"/>
    <property type="match status" value="1"/>
</dbReference>
<evidence type="ECO:0000256" key="2">
    <source>
        <dbReference type="ARBA" id="ARBA00004236"/>
    </source>
</evidence>
<dbReference type="Pfam" id="PF13426">
    <property type="entry name" value="PAS_9"/>
    <property type="match status" value="1"/>
</dbReference>
<proteinExistence type="predicted"/>
<evidence type="ECO:0000256" key="10">
    <source>
        <dbReference type="ARBA" id="ARBA00023012"/>
    </source>
</evidence>
<dbReference type="EC" id="2.7.13.3" evidence="3"/>
<reference evidence="16" key="1">
    <citation type="submission" date="2020-10" db="EMBL/GenBank/DDBJ databases">
        <authorList>
            <person name="Castelo-Branco R."/>
            <person name="Eusebio N."/>
            <person name="Adriana R."/>
            <person name="Vieira A."/>
            <person name="Brugerolle De Fraissinette N."/>
            <person name="Rezende De Castro R."/>
            <person name="Schneider M.P."/>
            <person name="Vasconcelos V."/>
            <person name="Leao P.N."/>
        </authorList>
    </citation>
    <scope>NUCLEOTIDE SEQUENCE</scope>
    <source>
        <strain evidence="16">LEGE 11480</strain>
    </source>
</reference>
<dbReference type="Proteomes" id="UP000625316">
    <property type="component" value="Unassembled WGS sequence"/>
</dbReference>
<dbReference type="Gene3D" id="3.30.450.20">
    <property type="entry name" value="PAS domain"/>
    <property type="match status" value="1"/>
</dbReference>
<dbReference type="RefSeq" id="WP_264323611.1">
    <property type="nucleotide sequence ID" value="NZ_JADEXQ010000007.1"/>
</dbReference>
<evidence type="ECO:0000256" key="12">
    <source>
        <dbReference type="SAM" id="MobiDB-lite"/>
    </source>
</evidence>
<evidence type="ECO:0000256" key="5">
    <source>
        <dbReference type="ARBA" id="ARBA00022553"/>
    </source>
</evidence>
<dbReference type="NCBIfam" id="TIGR00229">
    <property type="entry name" value="sensory_box"/>
    <property type="match status" value="1"/>
</dbReference>
<evidence type="ECO:0000256" key="9">
    <source>
        <dbReference type="ARBA" id="ARBA00022840"/>
    </source>
</evidence>
<keyword evidence="8 16" id="KW-0418">Kinase</keyword>
<keyword evidence="17" id="KW-1185">Reference proteome</keyword>
<comment type="subcellular location">
    <subcellularLocation>
        <location evidence="2">Cell membrane</location>
    </subcellularLocation>
</comment>
<feature type="domain" description="Histidine kinase" evidence="13">
    <location>
        <begin position="166"/>
        <end position="392"/>
    </location>
</feature>
<keyword evidence="11" id="KW-0472">Membrane</keyword>
<dbReference type="EMBL" id="JADEXQ010000007">
    <property type="protein sequence ID" value="MBE9028787.1"/>
    <property type="molecule type" value="Genomic_DNA"/>
</dbReference>
<keyword evidence="7" id="KW-0547">Nucleotide-binding</keyword>
<dbReference type="PANTHER" id="PTHR43047">
    <property type="entry name" value="TWO-COMPONENT HISTIDINE PROTEIN KINASE"/>
    <property type="match status" value="1"/>
</dbReference>
<keyword evidence="6" id="KW-0808">Transferase</keyword>
<dbReference type="CDD" id="cd16922">
    <property type="entry name" value="HATPase_EvgS-ArcB-TorS-like"/>
    <property type="match status" value="1"/>
</dbReference>
<keyword evidence="4" id="KW-1003">Cell membrane</keyword>
<dbReference type="InterPro" id="IPR001610">
    <property type="entry name" value="PAC"/>
</dbReference>
<dbReference type="FunFam" id="1.10.287.130:FF:000038">
    <property type="entry name" value="Sensory transduction histidine kinase"/>
    <property type="match status" value="1"/>
</dbReference>
<protein>
    <recommendedName>
        <fullName evidence="3">histidine kinase</fullName>
        <ecNumber evidence="3">2.7.13.3</ecNumber>
    </recommendedName>
</protein>
<evidence type="ECO:0000256" key="4">
    <source>
        <dbReference type="ARBA" id="ARBA00022475"/>
    </source>
</evidence>
<comment type="catalytic activity">
    <reaction evidence="1">
        <text>ATP + protein L-histidine = ADP + protein N-phospho-L-histidine.</text>
        <dbReference type="EC" id="2.7.13.3"/>
    </reaction>
</comment>
<dbReference type="Gene3D" id="1.10.287.130">
    <property type="match status" value="1"/>
</dbReference>
<dbReference type="Gene3D" id="3.30.565.10">
    <property type="entry name" value="Histidine kinase-like ATPase, C-terminal domain"/>
    <property type="match status" value="1"/>
</dbReference>
<dbReference type="InterPro" id="IPR036097">
    <property type="entry name" value="HisK_dim/P_sf"/>
</dbReference>
<feature type="region of interest" description="Disordered" evidence="12">
    <location>
        <begin position="1"/>
        <end position="33"/>
    </location>
</feature>